<protein>
    <recommendedName>
        <fullName evidence="1">Phosphodiester glycosidase domain-containing protein</fullName>
    </recommendedName>
</protein>
<organism evidence="2">
    <name type="scientific">Oceaniferula spumae</name>
    <dbReference type="NCBI Taxonomy" id="2979115"/>
    <lineage>
        <taxon>Bacteria</taxon>
        <taxon>Pseudomonadati</taxon>
        <taxon>Verrucomicrobiota</taxon>
        <taxon>Verrucomicrobiia</taxon>
        <taxon>Verrucomicrobiales</taxon>
        <taxon>Verrucomicrobiaceae</taxon>
        <taxon>Oceaniferula</taxon>
    </lineage>
</organism>
<dbReference type="Pfam" id="PF09992">
    <property type="entry name" value="NAGPA"/>
    <property type="match status" value="1"/>
</dbReference>
<feature type="domain" description="Phosphodiester glycosidase" evidence="1">
    <location>
        <begin position="78"/>
        <end position="235"/>
    </location>
</feature>
<dbReference type="KEGG" id="osu:NT6N_39910"/>
<dbReference type="InterPro" id="IPR018711">
    <property type="entry name" value="NAGPA"/>
</dbReference>
<reference evidence="2" key="1">
    <citation type="submission" date="2024-07" db="EMBL/GenBank/DDBJ databases">
        <title>Complete genome sequence of Verrucomicrobiaceae bacterium NT6N.</title>
        <authorList>
            <person name="Huang C."/>
            <person name="Takami H."/>
            <person name="Hamasaki K."/>
        </authorList>
    </citation>
    <scope>NUCLEOTIDE SEQUENCE</scope>
    <source>
        <strain evidence="2">NT6N</strain>
    </source>
</reference>
<evidence type="ECO:0000313" key="2">
    <source>
        <dbReference type="EMBL" id="BDS08951.1"/>
    </source>
</evidence>
<sequence>MKVAARVFSVVLTGFQMVGAVAVGSDAIKEEKVTFEGVKYRVVRLSAERLKLVWKGKDGNPMRSFDQVQDYYQKQGERCVFLMNAGIYEPGGIPSGLHIQDGKQLLPLNTKNGWGNFYLKPNGIFCIIKGWRGGAHVMSTNDYSAYLKQRQRMHPYSAPVLAIQSGPLLVSGGKVHPKFRPNSDSKLYRNGVGVDDKGRIVFAITAKGQEVNLHGFARLFLHFGCKNALFLDGDISRMELNPAEKLPSHAFGAIFTVTEPLSEDP</sequence>
<dbReference type="AlphaFoldDB" id="A0AAT9FSF5"/>
<dbReference type="EMBL" id="AP026866">
    <property type="protein sequence ID" value="BDS08951.1"/>
    <property type="molecule type" value="Genomic_DNA"/>
</dbReference>
<gene>
    <name evidence="2" type="ORF">NT6N_39910</name>
</gene>
<proteinExistence type="predicted"/>
<name>A0AAT9FSF5_9BACT</name>
<accession>A0AAT9FSF5</accession>
<evidence type="ECO:0000259" key="1">
    <source>
        <dbReference type="Pfam" id="PF09992"/>
    </source>
</evidence>